<reference evidence="2 3" key="2">
    <citation type="submission" date="2018-11" db="EMBL/GenBank/DDBJ databases">
        <authorList>
            <consortium name="Pathogen Informatics"/>
        </authorList>
    </citation>
    <scope>NUCLEOTIDE SEQUENCE [LARGE SCALE GENOMIC DNA]</scope>
</reference>
<evidence type="ECO:0000313" key="2">
    <source>
        <dbReference type="EMBL" id="VDL18898.1"/>
    </source>
</evidence>
<dbReference type="OrthoDB" id="10455687at2759"/>
<name>A0A0R3SAN9_HYMDI</name>
<protein>
    <submittedName>
        <fullName evidence="4">Nanos-type domain-containing protein</fullName>
    </submittedName>
</protein>
<evidence type="ECO:0000256" key="1">
    <source>
        <dbReference type="SAM" id="MobiDB-lite"/>
    </source>
</evidence>
<evidence type="ECO:0000313" key="4">
    <source>
        <dbReference type="WBParaSite" id="HDID_0000143601-mRNA-1"/>
    </source>
</evidence>
<accession>A0A0R3SAN9</accession>
<dbReference type="AlphaFoldDB" id="A0A0R3SAN9"/>
<sequence>MGDRRLFRRPPSFHHYDYGERFGDDGNYSDGSYSDCESCRHGVPPPQIIHHRLRNKKTGQIADYYRYSAQKPCEECCSKRNRNRSQEQERGGGGGGRCGCGAGNLSGPGCPGGPMMQFSRPARNNSYMMGGETKKMARPSVDMCSCRGGVDSGDGYDKRHKKNCPSVYQITETRDEPLYSTYFQVLDGDFSSSSEKSSEDESQ</sequence>
<dbReference type="Proteomes" id="UP000274504">
    <property type="component" value="Unassembled WGS sequence"/>
</dbReference>
<feature type="compositionally biased region" description="Basic residues" evidence="1">
    <location>
        <begin position="1"/>
        <end position="12"/>
    </location>
</feature>
<feature type="region of interest" description="Disordered" evidence="1">
    <location>
        <begin position="1"/>
        <end position="22"/>
    </location>
</feature>
<proteinExistence type="predicted"/>
<evidence type="ECO:0000313" key="3">
    <source>
        <dbReference type="Proteomes" id="UP000274504"/>
    </source>
</evidence>
<reference evidence="4" key="1">
    <citation type="submission" date="2016-03" db="UniProtKB">
        <authorList>
            <consortium name="WormBaseParasite"/>
        </authorList>
    </citation>
    <scope>IDENTIFICATION</scope>
</reference>
<organism evidence="4">
    <name type="scientific">Hymenolepis diminuta</name>
    <name type="common">Rat tapeworm</name>
    <dbReference type="NCBI Taxonomy" id="6216"/>
    <lineage>
        <taxon>Eukaryota</taxon>
        <taxon>Metazoa</taxon>
        <taxon>Spiralia</taxon>
        <taxon>Lophotrochozoa</taxon>
        <taxon>Platyhelminthes</taxon>
        <taxon>Cestoda</taxon>
        <taxon>Eucestoda</taxon>
        <taxon>Cyclophyllidea</taxon>
        <taxon>Hymenolepididae</taxon>
        <taxon>Hymenolepis</taxon>
    </lineage>
</organism>
<dbReference type="EMBL" id="UYSG01000265">
    <property type="protein sequence ID" value="VDL18898.1"/>
    <property type="molecule type" value="Genomic_DNA"/>
</dbReference>
<dbReference type="WBParaSite" id="HDID_0000143601-mRNA-1">
    <property type="protein sequence ID" value="HDID_0000143601-mRNA-1"/>
    <property type="gene ID" value="HDID_0000143601"/>
</dbReference>
<gene>
    <name evidence="2" type="ORF">HDID_LOCUS1437</name>
</gene>